<dbReference type="Proteomes" id="UP000234323">
    <property type="component" value="Unassembled WGS sequence"/>
</dbReference>
<dbReference type="EMBL" id="LLXI01000390">
    <property type="protein sequence ID" value="PKY45509.1"/>
    <property type="molecule type" value="Genomic_DNA"/>
</dbReference>
<sequence>MAIVAHWNEWYQIEVCDWLFLKPDEAKTTKDSHHAACLTIAFIDTDAVDPIILEFMDNNKNNGLEDVRIKDMYNKLLKFVESEELDEDVPKITTIQNWISTYTQAFKEQATENIIKNL</sequence>
<evidence type="ECO:0000313" key="1">
    <source>
        <dbReference type="EMBL" id="PKY45509.1"/>
    </source>
</evidence>
<proteinExistence type="predicted"/>
<organism evidence="1 2">
    <name type="scientific">Rhizophagus irregularis</name>
    <dbReference type="NCBI Taxonomy" id="588596"/>
    <lineage>
        <taxon>Eukaryota</taxon>
        <taxon>Fungi</taxon>
        <taxon>Fungi incertae sedis</taxon>
        <taxon>Mucoromycota</taxon>
        <taxon>Glomeromycotina</taxon>
        <taxon>Glomeromycetes</taxon>
        <taxon>Glomerales</taxon>
        <taxon>Glomeraceae</taxon>
        <taxon>Rhizophagus</taxon>
    </lineage>
</organism>
<keyword evidence="2" id="KW-1185">Reference proteome</keyword>
<gene>
    <name evidence="1" type="ORF">RhiirA4_419897</name>
</gene>
<accession>A0A2I1GFW2</accession>
<evidence type="ECO:0000313" key="2">
    <source>
        <dbReference type="Proteomes" id="UP000234323"/>
    </source>
</evidence>
<protein>
    <submittedName>
        <fullName evidence="1">Uncharacterized protein</fullName>
    </submittedName>
</protein>
<comment type="caution">
    <text evidence="1">The sequence shown here is derived from an EMBL/GenBank/DDBJ whole genome shotgun (WGS) entry which is preliminary data.</text>
</comment>
<name>A0A2I1GFW2_9GLOM</name>
<dbReference type="VEuPathDB" id="FungiDB:FUN_017774"/>
<dbReference type="AlphaFoldDB" id="A0A2I1GFW2"/>
<reference evidence="1 2" key="1">
    <citation type="submission" date="2015-10" db="EMBL/GenBank/DDBJ databases">
        <title>Genome analyses suggest a sexual origin of heterokaryosis in a supposedly ancient asexual fungus.</title>
        <authorList>
            <person name="Ropars J."/>
            <person name="Sedzielewska K."/>
            <person name="Noel J."/>
            <person name="Charron P."/>
            <person name="Farinelli L."/>
            <person name="Marton T."/>
            <person name="Kruger M."/>
            <person name="Pelin A."/>
            <person name="Brachmann A."/>
            <person name="Corradi N."/>
        </authorList>
    </citation>
    <scope>NUCLEOTIDE SEQUENCE [LARGE SCALE GENOMIC DNA]</scope>
    <source>
        <strain evidence="1 2">A4</strain>
    </source>
</reference>